<evidence type="ECO:0000313" key="1">
    <source>
        <dbReference type="EMBL" id="MBB4149086.1"/>
    </source>
</evidence>
<reference evidence="1 2" key="1">
    <citation type="submission" date="2020-08" db="EMBL/GenBank/DDBJ databases">
        <title>Genomic Encyclopedia of Type Strains, Phase IV (KMG-IV): sequencing the most valuable type-strain genomes for metagenomic binning, comparative biology and taxonomic classification.</title>
        <authorList>
            <person name="Goeker M."/>
        </authorList>
    </citation>
    <scope>NUCLEOTIDE SEQUENCE [LARGE SCALE GENOMIC DNA]</scope>
    <source>
        <strain evidence="1 2">DSM 19371</strain>
    </source>
</reference>
<keyword evidence="2" id="KW-1185">Reference proteome</keyword>
<gene>
    <name evidence="1" type="ORF">GGQ90_002875</name>
</gene>
<dbReference type="RefSeq" id="WP_188082733.1">
    <property type="nucleotide sequence ID" value="NZ_JACIEU010000011.1"/>
</dbReference>
<dbReference type="Proteomes" id="UP000590524">
    <property type="component" value="Unassembled WGS sequence"/>
</dbReference>
<dbReference type="EMBL" id="JACIEU010000011">
    <property type="protein sequence ID" value="MBB4149086.1"/>
    <property type="molecule type" value="Genomic_DNA"/>
</dbReference>
<comment type="caution">
    <text evidence="1">The sequence shown here is derived from an EMBL/GenBank/DDBJ whole genome shotgun (WGS) entry which is preliminary data.</text>
</comment>
<sequence>MSLDYIRQAYRVPAYPRRRIRYTGGHKPCLGTIEGASSAHLLVRLDGMPDALPYHPTWEIEYLDPAAAEGGHAL</sequence>
<proteinExistence type="predicted"/>
<dbReference type="AlphaFoldDB" id="A0A7W6LRB9"/>
<accession>A0A7W6LRB9</accession>
<protein>
    <submittedName>
        <fullName evidence="1">Uncharacterized protein</fullName>
    </submittedName>
</protein>
<evidence type="ECO:0000313" key="2">
    <source>
        <dbReference type="Proteomes" id="UP000590524"/>
    </source>
</evidence>
<organism evidence="1 2">
    <name type="scientific">Sphingobium scionense</name>
    <dbReference type="NCBI Taxonomy" id="1404341"/>
    <lineage>
        <taxon>Bacteria</taxon>
        <taxon>Pseudomonadati</taxon>
        <taxon>Pseudomonadota</taxon>
        <taxon>Alphaproteobacteria</taxon>
        <taxon>Sphingomonadales</taxon>
        <taxon>Sphingomonadaceae</taxon>
        <taxon>Sphingobium</taxon>
    </lineage>
</organism>
<name>A0A7W6LRB9_9SPHN</name>